<dbReference type="RefSeq" id="WP_002342936.1">
    <property type="nucleotide sequence ID" value="NZ_KB029917.1"/>
</dbReference>
<feature type="transmembrane region" description="Helical" evidence="1">
    <location>
        <begin position="52"/>
        <end position="71"/>
    </location>
</feature>
<protein>
    <submittedName>
        <fullName evidence="2">Uncharacterized protein</fullName>
    </submittedName>
</protein>
<organism evidence="2 3">
    <name type="scientific">Enterococcus faecium EnGen0026</name>
    <dbReference type="NCBI Taxonomy" id="1138917"/>
    <lineage>
        <taxon>Bacteria</taxon>
        <taxon>Bacillati</taxon>
        <taxon>Bacillota</taxon>
        <taxon>Bacilli</taxon>
        <taxon>Lactobacillales</taxon>
        <taxon>Enterococcaceae</taxon>
        <taxon>Enterococcus</taxon>
    </lineage>
</organism>
<accession>A0A829A6B8</accession>
<reference evidence="2 3" key="1">
    <citation type="submission" date="2012-12" db="EMBL/GenBank/DDBJ databases">
        <title>The Genome Sequence of Enterococcus faecium E2039.</title>
        <authorList>
            <consortium name="The Broad Institute Genome Sequencing Platform"/>
            <consortium name="The Broad Institute Genome Sequencing Center for Infectious Disease"/>
            <person name="Earl A.M."/>
            <person name="Gilmore M.S."/>
            <person name="van Schaik W."/>
            <person name="Lebreton F."/>
            <person name="Willems R.J."/>
            <person name="Walker B."/>
            <person name="Young S.K."/>
            <person name="Zeng Q."/>
            <person name="Gargeya S."/>
            <person name="Fitzgerald M."/>
            <person name="Haas B."/>
            <person name="Abouelleil A."/>
            <person name="Alvarado L."/>
            <person name="Arachchi H.M."/>
            <person name="Berlin A.M."/>
            <person name="Chapman S.B."/>
            <person name="Dewar J."/>
            <person name="Goldberg J."/>
            <person name="Griggs A."/>
            <person name="Gujja S."/>
            <person name="Hansen M."/>
            <person name="Howarth C."/>
            <person name="Imamovic A."/>
            <person name="Larimer J."/>
            <person name="McCowan C."/>
            <person name="Murphy C."/>
            <person name="Neiman D."/>
            <person name="Pearson M."/>
            <person name="Priest M."/>
            <person name="Roberts A."/>
            <person name="Saif S."/>
            <person name="Shea T."/>
            <person name="Sisk P."/>
            <person name="Sykes S."/>
            <person name="Wortman J."/>
            <person name="Nusbaum C."/>
            <person name="Birren B."/>
        </authorList>
    </citation>
    <scope>NUCLEOTIDE SEQUENCE [LARGE SCALE GENOMIC DNA]</scope>
    <source>
        <strain evidence="2 3">E2039</strain>
    </source>
</reference>
<proteinExistence type="predicted"/>
<dbReference type="EMBL" id="AHXS01000018">
    <property type="protein sequence ID" value="ELB39304.1"/>
    <property type="molecule type" value="Genomic_DNA"/>
</dbReference>
<dbReference type="Proteomes" id="UP000010504">
    <property type="component" value="Unassembled WGS sequence"/>
</dbReference>
<evidence type="ECO:0000256" key="1">
    <source>
        <dbReference type="SAM" id="Phobius"/>
    </source>
</evidence>
<keyword evidence="1" id="KW-0472">Membrane</keyword>
<comment type="caution">
    <text evidence="2">The sequence shown here is derived from an EMBL/GenBank/DDBJ whole genome shotgun (WGS) entry which is preliminary data.</text>
</comment>
<feature type="transmembrane region" description="Helical" evidence="1">
    <location>
        <begin position="29"/>
        <end position="46"/>
    </location>
</feature>
<sequence length="101" mass="11545">MEKNLGQHIITCKNCGSNRVSVTSPRSNGCMLFFIGLMILSFGFWIPIIGWLIMIPLGGIMMLLSFFVPLLQKNYSVTCKACDNKFEVSKKQYQKYIKEIK</sequence>
<evidence type="ECO:0000313" key="3">
    <source>
        <dbReference type="Proteomes" id="UP000010504"/>
    </source>
</evidence>
<name>A0A829A6B8_ENTFC</name>
<keyword evidence="1" id="KW-0812">Transmembrane</keyword>
<keyword evidence="1" id="KW-1133">Transmembrane helix</keyword>
<dbReference type="AlphaFoldDB" id="A0A829A6B8"/>
<evidence type="ECO:0000313" key="2">
    <source>
        <dbReference type="EMBL" id="ELB39304.1"/>
    </source>
</evidence>
<gene>
    <name evidence="2" type="ORF">OKA_04847</name>
</gene>